<dbReference type="OrthoDB" id="3364132at2759"/>
<protein>
    <recommendedName>
        <fullName evidence="2">DUF7918 domain-containing protein</fullName>
    </recommendedName>
</protein>
<dbReference type="EMBL" id="KV426193">
    <property type="protein sequence ID" value="KZV85293.1"/>
    <property type="molecule type" value="Genomic_DNA"/>
</dbReference>
<organism evidence="3 4">
    <name type="scientific">Exidia glandulosa HHB12029</name>
    <dbReference type="NCBI Taxonomy" id="1314781"/>
    <lineage>
        <taxon>Eukaryota</taxon>
        <taxon>Fungi</taxon>
        <taxon>Dikarya</taxon>
        <taxon>Basidiomycota</taxon>
        <taxon>Agaricomycotina</taxon>
        <taxon>Agaricomycetes</taxon>
        <taxon>Auriculariales</taxon>
        <taxon>Exidiaceae</taxon>
        <taxon>Exidia</taxon>
    </lineage>
</organism>
<dbReference type="STRING" id="1314781.A0A165DSZ7"/>
<keyword evidence="4" id="KW-1185">Reference proteome</keyword>
<sequence length="301" mass="33138">MPAQPTSISHMNFEAWVECDGKALPVYDVEVNGTKATCWIASQAGKTFSAHFKIINRSERGNYSGRVYVDGSRISGRVFGTIPPYNRSKRFIDAMHPTPTTEQKLRFSSLETSDDDNAVKDNAILSHIGTIEVRIVQVQVNGTVEHGIKAVPTHLDSQQKFTVHEAAKKLGGHHAQLAAPKVVKPMKSTDVRDVGGPIVELQFRYRPQAVLEAQDIIPRSRATDLSLAQDPSRKRARQPNDAGRRDKKAKTTAKSEHADSDGALRARIRELEAQLDVKVKAEAIQVSGEFGPGQIIDLTDD</sequence>
<dbReference type="Pfam" id="PF25534">
    <property type="entry name" value="DUF7918"/>
    <property type="match status" value="1"/>
</dbReference>
<dbReference type="PANTHER" id="PTHR36223">
    <property type="entry name" value="BETA-LACTAMASE-TYPE TRANSPEPTIDASE FOLD DOMAIN CONTAINING PROTEIN"/>
    <property type="match status" value="1"/>
</dbReference>
<dbReference type="PANTHER" id="PTHR36223:SF1">
    <property type="entry name" value="TRANSCRIPTION ELONGATION FACTOR EAF N-TERMINAL DOMAIN-CONTAINING PROTEIN"/>
    <property type="match status" value="1"/>
</dbReference>
<evidence type="ECO:0000313" key="3">
    <source>
        <dbReference type="EMBL" id="KZV85293.1"/>
    </source>
</evidence>
<dbReference type="InterPro" id="IPR057678">
    <property type="entry name" value="DUF7918"/>
</dbReference>
<feature type="domain" description="DUF7918" evidence="2">
    <location>
        <begin position="14"/>
        <end position="220"/>
    </location>
</feature>
<dbReference type="AlphaFoldDB" id="A0A165DSZ7"/>
<gene>
    <name evidence="3" type="ORF">EXIGLDRAFT_726315</name>
</gene>
<name>A0A165DSZ7_EXIGL</name>
<proteinExistence type="predicted"/>
<evidence type="ECO:0000313" key="4">
    <source>
        <dbReference type="Proteomes" id="UP000077266"/>
    </source>
</evidence>
<accession>A0A165DSZ7</accession>
<dbReference type="Proteomes" id="UP000077266">
    <property type="component" value="Unassembled WGS sequence"/>
</dbReference>
<evidence type="ECO:0000259" key="2">
    <source>
        <dbReference type="Pfam" id="PF25534"/>
    </source>
</evidence>
<dbReference type="InParanoid" id="A0A165DSZ7"/>
<feature type="region of interest" description="Disordered" evidence="1">
    <location>
        <begin position="222"/>
        <end position="263"/>
    </location>
</feature>
<feature type="compositionally biased region" description="Basic and acidic residues" evidence="1">
    <location>
        <begin position="253"/>
        <end position="263"/>
    </location>
</feature>
<evidence type="ECO:0000256" key="1">
    <source>
        <dbReference type="SAM" id="MobiDB-lite"/>
    </source>
</evidence>
<reference evidence="3 4" key="1">
    <citation type="journal article" date="2016" name="Mol. Biol. Evol.">
        <title>Comparative Genomics of Early-Diverging Mushroom-Forming Fungi Provides Insights into the Origins of Lignocellulose Decay Capabilities.</title>
        <authorList>
            <person name="Nagy L.G."/>
            <person name="Riley R."/>
            <person name="Tritt A."/>
            <person name="Adam C."/>
            <person name="Daum C."/>
            <person name="Floudas D."/>
            <person name="Sun H."/>
            <person name="Yadav J.S."/>
            <person name="Pangilinan J."/>
            <person name="Larsson K.H."/>
            <person name="Matsuura K."/>
            <person name="Barry K."/>
            <person name="Labutti K."/>
            <person name="Kuo R."/>
            <person name="Ohm R.A."/>
            <person name="Bhattacharya S.S."/>
            <person name="Shirouzu T."/>
            <person name="Yoshinaga Y."/>
            <person name="Martin F.M."/>
            <person name="Grigoriev I.V."/>
            <person name="Hibbett D.S."/>
        </authorList>
    </citation>
    <scope>NUCLEOTIDE SEQUENCE [LARGE SCALE GENOMIC DNA]</scope>
    <source>
        <strain evidence="3 4">HHB12029</strain>
    </source>
</reference>